<evidence type="ECO:0000256" key="3">
    <source>
        <dbReference type="ARBA" id="ARBA00022777"/>
    </source>
</evidence>
<reference evidence="8" key="1">
    <citation type="submission" date="2023-03" db="EMBL/GenBank/DDBJ databases">
        <title>Massive genome expansion in bonnet fungi (Mycena s.s.) driven by repeated elements and novel gene families across ecological guilds.</title>
        <authorList>
            <consortium name="Lawrence Berkeley National Laboratory"/>
            <person name="Harder C.B."/>
            <person name="Miyauchi S."/>
            <person name="Viragh M."/>
            <person name="Kuo A."/>
            <person name="Thoen E."/>
            <person name="Andreopoulos B."/>
            <person name="Lu D."/>
            <person name="Skrede I."/>
            <person name="Drula E."/>
            <person name="Henrissat B."/>
            <person name="Morin E."/>
            <person name="Kohler A."/>
            <person name="Barry K."/>
            <person name="LaButti K."/>
            <person name="Morin E."/>
            <person name="Salamov A."/>
            <person name="Lipzen A."/>
            <person name="Mereny Z."/>
            <person name="Hegedus B."/>
            <person name="Baldrian P."/>
            <person name="Stursova M."/>
            <person name="Weitz H."/>
            <person name="Taylor A."/>
            <person name="Grigoriev I.V."/>
            <person name="Nagy L.G."/>
            <person name="Martin F."/>
            <person name="Kauserud H."/>
        </authorList>
    </citation>
    <scope>NUCLEOTIDE SEQUENCE</scope>
    <source>
        <strain evidence="8">CBHHK002</strain>
    </source>
</reference>
<accession>A0AAD6ZM75</accession>
<evidence type="ECO:0000313" key="9">
    <source>
        <dbReference type="Proteomes" id="UP001218218"/>
    </source>
</evidence>
<protein>
    <submittedName>
        <fullName evidence="8">Kinase-like domain-containing protein</fullName>
    </submittedName>
</protein>
<dbReference type="InterPro" id="IPR001245">
    <property type="entry name" value="Ser-Thr/Tyr_kinase_cat_dom"/>
</dbReference>
<dbReference type="AlphaFoldDB" id="A0AAD6ZM75"/>
<evidence type="ECO:0000256" key="5">
    <source>
        <dbReference type="PROSITE-ProRule" id="PRU10141"/>
    </source>
</evidence>
<dbReference type="SUPFAM" id="SSF56112">
    <property type="entry name" value="Protein kinase-like (PK-like)"/>
    <property type="match status" value="1"/>
</dbReference>
<dbReference type="InterPro" id="IPR000719">
    <property type="entry name" value="Prot_kinase_dom"/>
</dbReference>
<comment type="caution">
    <text evidence="8">The sequence shown here is derived from an EMBL/GenBank/DDBJ whole genome shotgun (WGS) entry which is preliminary data.</text>
</comment>
<dbReference type="InterPro" id="IPR036537">
    <property type="entry name" value="Adaptor_Cbl_N_dom_sf"/>
</dbReference>
<feature type="binding site" evidence="5">
    <location>
        <position position="244"/>
    </location>
    <ligand>
        <name>ATP</name>
        <dbReference type="ChEBI" id="CHEBI:30616"/>
    </ligand>
</feature>
<evidence type="ECO:0000313" key="8">
    <source>
        <dbReference type="EMBL" id="KAJ7328824.1"/>
    </source>
</evidence>
<organism evidence="8 9">
    <name type="scientific">Mycena albidolilacea</name>
    <dbReference type="NCBI Taxonomy" id="1033008"/>
    <lineage>
        <taxon>Eukaryota</taxon>
        <taxon>Fungi</taxon>
        <taxon>Dikarya</taxon>
        <taxon>Basidiomycota</taxon>
        <taxon>Agaricomycotina</taxon>
        <taxon>Agaricomycetes</taxon>
        <taxon>Agaricomycetidae</taxon>
        <taxon>Agaricales</taxon>
        <taxon>Marasmiineae</taxon>
        <taxon>Mycenaceae</taxon>
        <taxon>Mycena</taxon>
    </lineage>
</organism>
<keyword evidence="1" id="KW-0808">Transferase</keyword>
<keyword evidence="4 5" id="KW-0067">ATP-binding</keyword>
<feature type="domain" description="Protein kinase" evidence="7">
    <location>
        <begin position="217"/>
        <end position="351"/>
    </location>
</feature>
<dbReference type="InterPro" id="IPR011009">
    <property type="entry name" value="Kinase-like_dom_sf"/>
</dbReference>
<dbReference type="PROSITE" id="PS00107">
    <property type="entry name" value="PROTEIN_KINASE_ATP"/>
    <property type="match status" value="1"/>
</dbReference>
<evidence type="ECO:0000256" key="1">
    <source>
        <dbReference type="ARBA" id="ARBA00022679"/>
    </source>
</evidence>
<feature type="signal peptide" evidence="6">
    <location>
        <begin position="1"/>
        <end position="25"/>
    </location>
</feature>
<dbReference type="FunFam" id="3.30.200.20:FF:000180">
    <property type="entry name" value="serine/threonine-protein kinase STY46-like"/>
    <property type="match status" value="1"/>
</dbReference>
<evidence type="ECO:0000259" key="7">
    <source>
        <dbReference type="PROSITE" id="PS50011"/>
    </source>
</evidence>
<dbReference type="GO" id="GO:0005524">
    <property type="term" value="F:ATP binding"/>
    <property type="evidence" value="ECO:0007669"/>
    <property type="project" value="UniProtKB-UniRule"/>
</dbReference>
<proteinExistence type="predicted"/>
<dbReference type="PROSITE" id="PS50011">
    <property type="entry name" value="PROTEIN_KINASE_DOM"/>
    <property type="match status" value="1"/>
</dbReference>
<dbReference type="Pfam" id="PF07714">
    <property type="entry name" value="PK_Tyr_Ser-Thr"/>
    <property type="match status" value="1"/>
</dbReference>
<dbReference type="Gene3D" id="1.20.930.20">
    <property type="entry name" value="Adaptor protein Cbl, N-terminal domain"/>
    <property type="match status" value="1"/>
</dbReference>
<evidence type="ECO:0000256" key="2">
    <source>
        <dbReference type="ARBA" id="ARBA00022741"/>
    </source>
</evidence>
<dbReference type="InterPro" id="IPR017441">
    <property type="entry name" value="Protein_kinase_ATP_BS"/>
</dbReference>
<keyword evidence="2 5" id="KW-0547">Nucleotide-binding</keyword>
<keyword evidence="3 8" id="KW-0418">Kinase</keyword>
<evidence type="ECO:0000256" key="6">
    <source>
        <dbReference type="SAM" id="SignalP"/>
    </source>
</evidence>
<dbReference type="InterPro" id="IPR051681">
    <property type="entry name" value="Ser/Thr_Kinases-Pseudokinases"/>
</dbReference>
<gene>
    <name evidence="8" type="ORF">DFH08DRAFT_316314</name>
</gene>
<keyword evidence="6" id="KW-0732">Signal</keyword>
<dbReference type="Gene3D" id="3.30.200.20">
    <property type="entry name" value="Phosphorylase Kinase, domain 1"/>
    <property type="match status" value="1"/>
</dbReference>
<sequence>MPVNIVSSLGTAFAVLSWIVSTVQALHASKEQMGVLVTSTKQLLATLNTEFSESRLVPEKCVKPLEDLETLLRDIHRFAENEKGSGFLKMLFQKDARAFKIVAFHKRIGGCINAFQISSLLNIQTMLSKNTKAQARDAVALHIYLSSLEKNNTKLLRTLEINQNNTIAMMVSLQKQLNNQSLDREEQKFYTHALQYLTSRSGTSVKVEDWMIACFEVDYGAEIGAGSFGTVYRGTWNRTEVAIKVLRNEAGIKPSLFSLRNEIEIWSTLRHPNVVQFLGANTLDDKPFIVMPYVQHNAKDFLRTRSTFDPLYILRDISLGLGYLHSRKICHGDLKAVSPSSPCLLGTERPR</sequence>
<dbReference type="CDD" id="cd21037">
    <property type="entry name" value="MLKL_NTD"/>
    <property type="match status" value="1"/>
</dbReference>
<dbReference type="InterPro" id="IPR059179">
    <property type="entry name" value="MLKL-like_MCAfunc"/>
</dbReference>
<dbReference type="EMBL" id="JARIHO010000038">
    <property type="protein sequence ID" value="KAJ7328824.1"/>
    <property type="molecule type" value="Genomic_DNA"/>
</dbReference>
<dbReference type="GO" id="GO:0007166">
    <property type="term" value="P:cell surface receptor signaling pathway"/>
    <property type="evidence" value="ECO:0007669"/>
    <property type="project" value="InterPro"/>
</dbReference>
<name>A0AAD6ZM75_9AGAR</name>
<dbReference type="Gene3D" id="1.10.510.10">
    <property type="entry name" value="Transferase(Phosphotransferase) domain 1"/>
    <property type="match status" value="1"/>
</dbReference>
<dbReference type="GO" id="GO:0004674">
    <property type="term" value="F:protein serine/threonine kinase activity"/>
    <property type="evidence" value="ECO:0007669"/>
    <property type="project" value="TreeGrafter"/>
</dbReference>
<dbReference type="PANTHER" id="PTHR44329">
    <property type="entry name" value="SERINE/THREONINE-PROTEIN KINASE TNNI3K-RELATED"/>
    <property type="match status" value="1"/>
</dbReference>
<feature type="chain" id="PRO_5041992227" evidence="6">
    <location>
        <begin position="26"/>
        <end position="351"/>
    </location>
</feature>
<evidence type="ECO:0000256" key="4">
    <source>
        <dbReference type="ARBA" id="ARBA00022840"/>
    </source>
</evidence>
<dbReference type="Proteomes" id="UP001218218">
    <property type="component" value="Unassembled WGS sequence"/>
</dbReference>
<keyword evidence="9" id="KW-1185">Reference proteome</keyword>